<evidence type="ECO:0000313" key="2">
    <source>
        <dbReference type="Proteomes" id="UP001163046"/>
    </source>
</evidence>
<organism evidence="1 2">
    <name type="scientific">Desmophyllum pertusum</name>
    <dbReference type="NCBI Taxonomy" id="174260"/>
    <lineage>
        <taxon>Eukaryota</taxon>
        <taxon>Metazoa</taxon>
        <taxon>Cnidaria</taxon>
        <taxon>Anthozoa</taxon>
        <taxon>Hexacorallia</taxon>
        <taxon>Scleractinia</taxon>
        <taxon>Caryophylliina</taxon>
        <taxon>Caryophylliidae</taxon>
        <taxon>Desmophyllum</taxon>
    </lineage>
</organism>
<name>A0A9X0D4H4_9CNID</name>
<sequence>MNNGSGRDAIIAVQEERTRIGGVEVARKTLIAATDEGLVAVQVNTVEPVG</sequence>
<comment type="caution">
    <text evidence="1">The sequence shown here is derived from an EMBL/GenBank/DDBJ whole genome shotgun (WGS) entry which is preliminary data.</text>
</comment>
<evidence type="ECO:0000313" key="1">
    <source>
        <dbReference type="EMBL" id="KAJ7387012.1"/>
    </source>
</evidence>
<reference evidence="1" key="1">
    <citation type="submission" date="2023-01" db="EMBL/GenBank/DDBJ databases">
        <title>Genome assembly of the deep-sea coral Lophelia pertusa.</title>
        <authorList>
            <person name="Herrera S."/>
            <person name="Cordes E."/>
        </authorList>
    </citation>
    <scope>NUCLEOTIDE SEQUENCE</scope>
    <source>
        <strain evidence="1">USNM1676648</strain>
        <tissue evidence="1">Polyp</tissue>
    </source>
</reference>
<dbReference type="OrthoDB" id="5986186at2759"/>
<dbReference type="EMBL" id="MU825874">
    <property type="protein sequence ID" value="KAJ7387012.1"/>
    <property type="molecule type" value="Genomic_DNA"/>
</dbReference>
<dbReference type="Proteomes" id="UP001163046">
    <property type="component" value="Unassembled WGS sequence"/>
</dbReference>
<dbReference type="AlphaFoldDB" id="A0A9X0D4H4"/>
<protein>
    <submittedName>
        <fullName evidence="1">Uncharacterized protein</fullName>
    </submittedName>
</protein>
<proteinExistence type="predicted"/>
<keyword evidence="2" id="KW-1185">Reference proteome</keyword>
<accession>A0A9X0D4H4</accession>
<gene>
    <name evidence="1" type="ORF">OS493_003975</name>
</gene>